<dbReference type="EMBL" id="AJWY01012038">
    <property type="protein sequence ID" value="EKC51076.1"/>
    <property type="molecule type" value="Genomic_DNA"/>
</dbReference>
<comment type="caution">
    <text evidence="1">The sequence shown here is derived from an EMBL/GenBank/DDBJ whole genome shotgun (WGS) entry which is preliminary data.</text>
</comment>
<sequence>MTDALREQIKTLSEGGYRVVLFAHSDNMPPEVEGGALPENITPVALVRITDCIRKEAPATLKYFAEQDVDIRIISGDSPVTVSGVAQRAGLEHYENYVDASTLTTDEELWEAADKYKIFGRVTP</sequence>
<dbReference type="InterPro" id="IPR036412">
    <property type="entry name" value="HAD-like_sf"/>
</dbReference>
<proteinExistence type="predicted"/>
<dbReference type="InterPro" id="IPR023214">
    <property type="entry name" value="HAD_sf"/>
</dbReference>
<name>K1SV30_9ZZZZ</name>
<accession>K1SV30</accession>
<organism evidence="1">
    <name type="scientific">human gut metagenome</name>
    <dbReference type="NCBI Taxonomy" id="408170"/>
    <lineage>
        <taxon>unclassified sequences</taxon>
        <taxon>metagenomes</taxon>
        <taxon>organismal metagenomes</taxon>
    </lineage>
</organism>
<reference evidence="1" key="1">
    <citation type="journal article" date="2013" name="Environ. Microbiol.">
        <title>Microbiota from the distal guts of lean and obese adolescents exhibit partial functional redundancy besides clear differences in community structure.</title>
        <authorList>
            <person name="Ferrer M."/>
            <person name="Ruiz A."/>
            <person name="Lanza F."/>
            <person name="Haange S.B."/>
            <person name="Oberbach A."/>
            <person name="Till H."/>
            <person name="Bargiela R."/>
            <person name="Campoy C."/>
            <person name="Segura M.T."/>
            <person name="Richter M."/>
            <person name="von Bergen M."/>
            <person name="Seifert J."/>
            <person name="Suarez A."/>
        </authorList>
    </citation>
    <scope>NUCLEOTIDE SEQUENCE</scope>
</reference>
<dbReference type="AlphaFoldDB" id="K1SV30"/>
<dbReference type="SUPFAM" id="SSF56784">
    <property type="entry name" value="HAD-like"/>
    <property type="match status" value="1"/>
</dbReference>
<feature type="non-terminal residue" evidence="1">
    <location>
        <position position="124"/>
    </location>
</feature>
<dbReference type="GO" id="GO:0000166">
    <property type="term" value="F:nucleotide binding"/>
    <property type="evidence" value="ECO:0007669"/>
    <property type="project" value="InterPro"/>
</dbReference>
<protein>
    <submittedName>
        <fullName evidence="1">Cation-transporting ATPase</fullName>
    </submittedName>
</protein>
<evidence type="ECO:0000313" key="1">
    <source>
        <dbReference type="EMBL" id="EKC51076.1"/>
    </source>
</evidence>
<dbReference type="InterPro" id="IPR023299">
    <property type="entry name" value="ATPase_P-typ_cyto_dom_N"/>
</dbReference>
<dbReference type="Gene3D" id="3.40.1110.10">
    <property type="entry name" value="Calcium-transporting ATPase, cytoplasmic domain N"/>
    <property type="match status" value="1"/>
</dbReference>
<dbReference type="Gene3D" id="3.40.50.1000">
    <property type="entry name" value="HAD superfamily/HAD-like"/>
    <property type="match status" value="1"/>
</dbReference>
<gene>
    <name evidence="1" type="ORF">LEA_17583</name>
</gene>